<keyword evidence="2 7" id="KW-0813">Transport</keyword>
<dbReference type="InterPro" id="IPR039426">
    <property type="entry name" value="TonB-dep_rcpt-like"/>
</dbReference>
<dbReference type="GO" id="GO:0009279">
    <property type="term" value="C:cell outer membrane"/>
    <property type="evidence" value="ECO:0007669"/>
    <property type="project" value="UniProtKB-SubCell"/>
</dbReference>
<dbReference type="SUPFAM" id="SSF49464">
    <property type="entry name" value="Carboxypeptidase regulatory domain-like"/>
    <property type="match status" value="1"/>
</dbReference>
<organism evidence="9 10">
    <name type="scientific">Persicitalea jodogahamensis</name>
    <dbReference type="NCBI Taxonomy" id="402147"/>
    <lineage>
        <taxon>Bacteria</taxon>
        <taxon>Pseudomonadati</taxon>
        <taxon>Bacteroidota</taxon>
        <taxon>Cytophagia</taxon>
        <taxon>Cytophagales</taxon>
        <taxon>Spirosomataceae</taxon>
        <taxon>Persicitalea</taxon>
    </lineage>
</organism>
<keyword evidence="5 7" id="KW-0472">Membrane</keyword>
<dbReference type="InterPro" id="IPR012910">
    <property type="entry name" value="Plug_dom"/>
</dbReference>
<evidence type="ECO:0000313" key="9">
    <source>
        <dbReference type="EMBL" id="GHB74996.1"/>
    </source>
</evidence>
<gene>
    <name evidence="9" type="ORF">GCM10007390_30880</name>
</gene>
<evidence type="ECO:0000256" key="5">
    <source>
        <dbReference type="ARBA" id="ARBA00023136"/>
    </source>
</evidence>
<evidence type="ECO:0000313" key="10">
    <source>
        <dbReference type="Proteomes" id="UP000598271"/>
    </source>
</evidence>
<comment type="caution">
    <text evidence="9">The sequence shown here is derived from an EMBL/GenBank/DDBJ whole genome shotgun (WGS) entry which is preliminary data.</text>
</comment>
<keyword evidence="6 7" id="KW-0998">Cell outer membrane</keyword>
<dbReference type="Gene3D" id="2.170.130.10">
    <property type="entry name" value="TonB-dependent receptor, plug domain"/>
    <property type="match status" value="1"/>
</dbReference>
<proteinExistence type="inferred from homology"/>
<dbReference type="InterPro" id="IPR036942">
    <property type="entry name" value="Beta-barrel_TonB_sf"/>
</dbReference>
<evidence type="ECO:0000256" key="4">
    <source>
        <dbReference type="ARBA" id="ARBA00022692"/>
    </source>
</evidence>
<dbReference type="Pfam" id="PF13715">
    <property type="entry name" value="CarbopepD_reg_2"/>
    <property type="match status" value="1"/>
</dbReference>
<dbReference type="Gene3D" id="2.60.40.1120">
    <property type="entry name" value="Carboxypeptidase-like, regulatory domain"/>
    <property type="match status" value="1"/>
</dbReference>
<evidence type="ECO:0000259" key="8">
    <source>
        <dbReference type="Pfam" id="PF07715"/>
    </source>
</evidence>
<evidence type="ECO:0000256" key="2">
    <source>
        <dbReference type="ARBA" id="ARBA00022448"/>
    </source>
</evidence>
<dbReference type="InterPro" id="IPR008969">
    <property type="entry name" value="CarboxyPept-like_regulatory"/>
</dbReference>
<dbReference type="PROSITE" id="PS52016">
    <property type="entry name" value="TONB_DEPENDENT_REC_3"/>
    <property type="match status" value="1"/>
</dbReference>
<comment type="subcellular location">
    <subcellularLocation>
        <location evidence="1 7">Cell outer membrane</location>
        <topology evidence="1 7">Multi-pass membrane protein</topology>
    </subcellularLocation>
</comment>
<dbReference type="NCBIfam" id="TIGR04057">
    <property type="entry name" value="SusC_RagA_signa"/>
    <property type="match status" value="1"/>
</dbReference>
<dbReference type="AlphaFoldDB" id="A0A8J3G9Q3"/>
<dbReference type="SUPFAM" id="SSF56935">
    <property type="entry name" value="Porins"/>
    <property type="match status" value="1"/>
</dbReference>
<dbReference type="NCBIfam" id="TIGR04056">
    <property type="entry name" value="OMP_RagA_SusC"/>
    <property type="match status" value="1"/>
</dbReference>
<sequence length="1017" mass="112188">MFSYGQAPVSGIVTDAQDKNALVGVSIVEKGTTKGTITDANGKYSLNVSENATLVFSFTGYDAQEIPVGSRSTIDVSLGMSENILQEVVVVGYGTQKEKEVTGAVGSIKGDMLVKSPVSDLGQAIQGQVAGVNVQAASGRPGEAANVQIRGLGSLSAGALGPLYVVDGVPFQGNPNLAPEQIESIDILKDGGAASIYGTRASNGVILITTKRGERGKMKVGLNAYRGIQNITSGTPLMNATQQMYEENVKLEALGRKPLIFFFQPNALDYDSDFVHDVQNNNAPIQSYNLSVSGGQNNLTLAVNTNYFKQDGILLNSGFDRLSNRITGEFKRDKFRAFTSVGYTIENQQQEPFALYEYAIAQTPWQVPLGQVPTEGATVQLAVRNPILYGYLSRELKNVDERKINSSNIAINLEYEILKGLSVQANLGRNSWDYRRKFFRPQYLVNGSDGQLNPTASRQDAILTEDFTFTQRNVLETMLKYNQQFGKHQLNVLGVLSYENFDSKQLSTGVIGLLNNDTQTLGAGSSGTKPSSYNFSNALTGKLFRAQYNYNDRYLLSASFRRDGSSNFGPANRYGNFFGVSGGWNISDETFFQGLNLKFISNLKLRASFAEVGNQNISPYSYATQIEAGVNYPFGENEDLAFGNIQRRYANPFIQWETNLSKNLGLNLTMLNGKLDLVADIYRNDKSNMLLPERLPPSTGTYQPRASGVFDTRVTNAGNMVNKGIELGVNYRDETDFGLKWNAGVTFTRNRNEVTNLNGINRGYANGRPVVSLGTNVDYTTYLALNQPAGAFFLIQNAGVIKTQEALTAYRKIDPSAQLGDLMMVDQPTVDTDGDGVPDAADGKIDDNDRVYMGSGQPVFESGFNTNLSYKNFDLFVQLYGTYGSKIYNGAKLYAYTQGRHLDQYYMWSPQNPNSDVPTDRENAYHSNVRARSDYFLEDGSYMRIRNLTLGYSVPKKVFKSKIETLRIYFTAMNPFTFTRYTGYDPEVGGDGIFLRGVDRGNYPISRRFLGGVQFNF</sequence>
<dbReference type="Gene3D" id="2.40.170.20">
    <property type="entry name" value="TonB-dependent receptor, beta-barrel domain"/>
    <property type="match status" value="1"/>
</dbReference>
<evidence type="ECO:0000256" key="7">
    <source>
        <dbReference type="PROSITE-ProRule" id="PRU01360"/>
    </source>
</evidence>
<accession>A0A8J3G9Q3</accession>
<protein>
    <submittedName>
        <fullName evidence="9">SusC/RagA family TonB-linked outer membrane protein</fullName>
    </submittedName>
</protein>
<dbReference type="InterPro" id="IPR023997">
    <property type="entry name" value="TonB-dep_OMP_SusC/RagA_CS"/>
</dbReference>
<keyword evidence="4 7" id="KW-0812">Transmembrane</keyword>
<evidence type="ECO:0000256" key="1">
    <source>
        <dbReference type="ARBA" id="ARBA00004571"/>
    </source>
</evidence>
<evidence type="ECO:0000256" key="3">
    <source>
        <dbReference type="ARBA" id="ARBA00022452"/>
    </source>
</evidence>
<dbReference type="InterPro" id="IPR037066">
    <property type="entry name" value="Plug_dom_sf"/>
</dbReference>
<reference evidence="9 10" key="1">
    <citation type="journal article" date="2014" name="Int. J. Syst. Evol. Microbiol.">
        <title>Complete genome sequence of Corynebacterium casei LMG S-19264T (=DSM 44701T), isolated from a smear-ripened cheese.</title>
        <authorList>
            <consortium name="US DOE Joint Genome Institute (JGI-PGF)"/>
            <person name="Walter F."/>
            <person name="Albersmeier A."/>
            <person name="Kalinowski J."/>
            <person name="Ruckert C."/>
        </authorList>
    </citation>
    <scope>NUCLEOTIDE SEQUENCE [LARGE SCALE GENOMIC DNA]</scope>
    <source>
        <strain evidence="9 10">KCTC 12866</strain>
    </source>
</reference>
<keyword evidence="3 7" id="KW-1134">Transmembrane beta strand</keyword>
<comment type="similarity">
    <text evidence="7">Belongs to the TonB-dependent receptor family.</text>
</comment>
<keyword evidence="10" id="KW-1185">Reference proteome</keyword>
<dbReference type="InterPro" id="IPR023996">
    <property type="entry name" value="TonB-dep_OMP_SusC/RagA"/>
</dbReference>
<dbReference type="EMBL" id="BMXF01000003">
    <property type="protein sequence ID" value="GHB74996.1"/>
    <property type="molecule type" value="Genomic_DNA"/>
</dbReference>
<feature type="domain" description="TonB-dependent receptor plug" evidence="8">
    <location>
        <begin position="98"/>
        <end position="205"/>
    </location>
</feature>
<dbReference type="Pfam" id="PF07715">
    <property type="entry name" value="Plug"/>
    <property type="match status" value="1"/>
</dbReference>
<name>A0A8J3G9Q3_9BACT</name>
<evidence type="ECO:0000256" key="6">
    <source>
        <dbReference type="ARBA" id="ARBA00023237"/>
    </source>
</evidence>
<dbReference type="Proteomes" id="UP000598271">
    <property type="component" value="Unassembled WGS sequence"/>
</dbReference>